<dbReference type="InterPro" id="IPR033749">
    <property type="entry name" value="Polyprenyl_synt_CS"/>
</dbReference>
<dbReference type="CDD" id="cd00685">
    <property type="entry name" value="Trans_IPPS_HT"/>
    <property type="match status" value="1"/>
</dbReference>
<comment type="pathway">
    <text evidence="6">Pheromone biosynthesis.</text>
</comment>
<evidence type="ECO:0000256" key="1">
    <source>
        <dbReference type="ARBA" id="ARBA00001946"/>
    </source>
</evidence>
<dbReference type="InterPro" id="IPR039702">
    <property type="entry name" value="FPS1-like"/>
</dbReference>
<evidence type="ECO:0000256" key="3">
    <source>
        <dbReference type="ARBA" id="ARBA00022679"/>
    </source>
</evidence>
<dbReference type="InterPro" id="IPR008949">
    <property type="entry name" value="Isoprenoid_synthase_dom_sf"/>
</dbReference>
<gene>
    <name evidence="8" type="ORF">CEUSTIGMA_g8969.t1</name>
</gene>
<comment type="similarity">
    <text evidence="2 7">Belongs to the FPP/GGPP synthase family.</text>
</comment>
<reference evidence="8 9" key="1">
    <citation type="submission" date="2017-08" db="EMBL/GenBank/DDBJ databases">
        <title>Acidophilic green algal genome provides insights into adaptation to an acidic environment.</title>
        <authorList>
            <person name="Hirooka S."/>
            <person name="Hirose Y."/>
            <person name="Kanesaki Y."/>
            <person name="Higuchi S."/>
            <person name="Fujiwara T."/>
            <person name="Onuma R."/>
            <person name="Era A."/>
            <person name="Ohbayashi R."/>
            <person name="Uzuka A."/>
            <person name="Nozaki H."/>
            <person name="Yoshikawa H."/>
            <person name="Miyagishima S.Y."/>
        </authorList>
    </citation>
    <scope>NUCLEOTIDE SEQUENCE [LARGE SCALE GENOMIC DNA]</scope>
    <source>
        <strain evidence="8 9">NIES-2499</strain>
    </source>
</reference>
<evidence type="ECO:0000256" key="6">
    <source>
        <dbReference type="ARBA" id="ARBA00033740"/>
    </source>
</evidence>
<dbReference type="SUPFAM" id="SSF48576">
    <property type="entry name" value="Terpenoid synthases"/>
    <property type="match status" value="1"/>
</dbReference>
<dbReference type="Gene3D" id="1.10.600.10">
    <property type="entry name" value="Farnesyl Diphosphate Synthase"/>
    <property type="match status" value="1"/>
</dbReference>
<evidence type="ECO:0000256" key="4">
    <source>
        <dbReference type="ARBA" id="ARBA00022723"/>
    </source>
</evidence>
<dbReference type="AlphaFoldDB" id="A0A250XEQ3"/>
<dbReference type="GO" id="GO:0004161">
    <property type="term" value="F:dimethylallyltranstransferase activity"/>
    <property type="evidence" value="ECO:0007669"/>
    <property type="project" value="TreeGrafter"/>
</dbReference>
<proteinExistence type="inferred from homology"/>
<evidence type="ECO:0000256" key="2">
    <source>
        <dbReference type="ARBA" id="ARBA00006706"/>
    </source>
</evidence>
<name>A0A250XEQ3_9CHLO</name>
<sequence length="362" mass="41435">MAPRLKKAKTEPQAEAKLESYVHSRDSFKAVYDRLKEELLADEIMGSPPDFAKEWFSNVLDYNVPGGKLNRGMAVYDTLEALSKKTPGSDQIFKANTLGWCIEWLQAFFLVADDIMDGSITRRGQPCWYKKPEVGLIACNDYILLECCIYRIIKKHFAGHAAYMDIMDLFHEVTYQTSIGQLLDLTTAPIGSVDLSKYTLDNYMGIVTYKTAYYSFYMPVACGMILAGIKNKEAFKVAEKILLDMGQYFQIQDDYLDCYGDPEVIGKIGTDIEDNKCSWLICTALKHADKEQTKVIEANYGKKDKDCVAAIKKLFVELKMEERFKEYEEESYKRLTAAIEEQKLVPQAVFTIFLSKIYQRQK</sequence>
<dbReference type="PANTHER" id="PTHR11525">
    <property type="entry name" value="FARNESYL-PYROPHOSPHATE SYNTHETASE"/>
    <property type="match status" value="1"/>
</dbReference>
<dbReference type="GO" id="GO:0046872">
    <property type="term" value="F:metal ion binding"/>
    <property type="evidence" value="ECO:0007669"/>
    <property type="project" value="UniProtKB-KW"/>
</dbReference>
<dbReference type="Proteomes" id="UP000232323">
    <property type="component" value="Unassembled WGS sequence"/>
</dbReference>
<evidence type="ECO:0008006" key="10">
    <source>
        <dbReference type="Google" id="ProtNLM"/>
    </source>
</evidence>
<dbReference type="Pfam" id="PF00348">
    <property type="entry name" value="polyprenyl_synt"/>
    <property type="match status" value="1"/>
</dbReference>
<comment type="cofactor">
    <cofactor evidence="1">
        <name>Mg(2+)</name>
        <dbReference type="ChEBI" id="CHEBI:18420"/>
    </cofactor>
</comment>
<dbReference type="PANTHER" id="PTHR11525:SF0">
    <property type="entry name" value="FARNESYL PYROPHOSPHATE SYNTHASE"/>
    <property type="match status" value="1"/>
</dbReference>
<evidence type="ECO:0000313" key="8">
    <source>
        <dbReference type="EMBL" id="GAX81541.1"/>
    </source>
</evidence>
<accession>A0A250XEQ3</accession>
<comment type="caution">
    <text evidence="8">The sequence shown here is derived from an EMBL/GenBank/DDBJ whole genome shotgun (WGS) entry which is preliminary data.</text>
</comment>
<dbReference type="PROSITE" id="PS00723">
    <property type="entry name" value="POLYPRENYL_SYNTHASE_1"/>
    <property type="match status" value="1"/>
</dbReference>
<dbReference type="SFLD" id="SFLDS00005">
    <property type="entry name" value="Isoprenoid_Synthase_Type_I"/>
    <property type="match status" value="1"/>
</dbReference>
<evidence type="ECO:0000313" key="9">
    <source>
        <dbReference type="Proteomes" id="UP000232323"/>
    </source>
</evidence>
<dbReference type="InterPro" id="IPR000092">
    <property type="entry name" value="Polyprenyl_synt"/>
</dbReference>
<dbReference type="OrthoDB" id="10257492at2759"/>
<dbReference type="GO" id="GO:0005737">
    <property type="term" value="C:cytoplasm"/>
    <property type="evidence" value="ECO:0007669"/>
    <property type="project" value="TreeGrafter"/>
</dbReference>
<evidence type="ECO:0000256" key="5">
    <source>
        <dbReference type="ARBA" id="ARBA00022842"/>
    </source>
</evidence>
<dbReference type="SFLD" id="SFLDG01017">
    <property type="entry name" value="Polyprenyl_Transferase_Like"/>
    <property type="match status" value="1"/>
</dbReference>
<dbReference type="GO" id="GO:0045337">
    <property type="term" value="P:farnesyl diphosphate biosynthetic process"/>
    <property type="evidence" value="ECO:0007669"/>
    <property type="project" value="TreeGrafter"/>
</dbReference>
<organism evidence="8 9">
    <name type="scientific">Chlamydomonas eustigma</name>
    <dbReference type="NCBI Taxonomy" id="1157962"/>
    <lineage>
        <taxon>Eukaryota</taxon>
        <taxon>Viridiplantae</taxon>
        <taxon>Chlorophyta</taxon>
        <taxon>core chlorophytes</taxon>
        <taxon>Chlorophyceae</taxon>
        <taxon>CS clade</taxon>
        <taxon>Chlamydomonadales</taxon>
        <taxon>Chlamydomonadaceae</taxon>
        <taxon>Chlamydomonas</taxon>
    </lineage>
</organism>
<dbReference type="GO" id="GO:0042811">
    <property type="term" value="P:pheromone biosynthetic process"/>
    <property type="evidence" value="ECO:0007669"/>
    <property type="project" value="UniProtKB-ARBA"/>
</dbReference>
<keyword evidence="3 7" id="KW-0808">Transferase</keyword>
<keyword evidence="5" id="KW-0460">Magnesium</keyword>
<keyword evidence="4" id="KW-0479">Metal-binding</keyword>
<dbReference type="GO" id="GO:0004337">
    <property type="term" value="F:(2E,6E)-farnesyl diphosphate synthase activity"/>
    <property type="evidence" value="ECO:0007669"/>
    <property type="project" value="TreeGrafter"/>
</dbReference>
<dbReference type="STRING" id="1157962.A0A250XEQ3"/>
<dbReference type="EMBL" id="BEGY01000066">
    <property type="protein sequence ID" value="GAX81541.1"/>
    <property type="molecule type" value="Genomic_DNA"/>
</dbReference>
<evidence type="ECO:0000256" key="7">
    <source>
        <dbReference type="RuleBase" id="RU004466"/>
    </source>
</evidence>
<keyword evidence="9" id="KW-1185">Reference proteome</keyword>
<dbReference type="FunFam" id="1.10.600.10:FF:000021">
    <property type="entry name" value="Farnesyl pyrophosphate synthase"/>
    <property type="match status" value="1"/>
</dbReference>
<dbReference type="PROSITE" id="PS00444">
    <property type="entry name" value="POLYPRENYL_SYNTHASE_2"/>
    <property type="match status" value="1"/>
</dbReference>
<protein>
    <recommendedName>
        <fullName evidence="10">Farnesyl diphosphate synthase</fullName>
    </recommendedName>
</protein>